<feature type="region of interest" description="Disordered" evidence="1">
    <location>
        <begin position="155"/>
        <end position="205"/>
    </location>
</feature>
<evidence type="ECO:0000256" key="1">
    <source>
        <dbReference type="SAM" id="MobiDB-lite"/>
    </source>
</evidence>
<comment type="caution">
    <text evidence="2">The sequence shown here is derived from an EMBL/GenBank/DDBJ whole genome shotgun (WGS) entry which is preliminary data.</text>
</comment>
<reference evidence="2 3" key="1">
    <citation type="submission" date="2020-04" db="EMBL/GenBank/DDBJ databases">
        <title>Molecular characterization of pseudomonads from Agaricus bisporus reveal novel blotch 2 pathogens in Western Europe.</title>
        <authorList>
            <person name="Taparia T."/>
            <person name="Krijger M."/>
            <person name="Haynes E."/>
            <person name="Elpinstone J.G."/>
            <person name="Noble R."/>
            <person name="Van Der Wolf J."/>
        </authorList>
    </citation>
    <scope>NUCLEOTIDE SEQUENCE [LARGE SCALE GENOMIC DNA]</scope>
    <source>
        <strain evidence="2 3">F1001</strain>
    </source>
</reference>
<dbReference type="Proteomes" id="UP000582981">
    <property type="component" value="Unassembled WGS sequence"/>
</dbReference>
<feature type="compositionally biased region" description="Low complexity" evidence="1">
    <location>
        <begin position="537"/>
        <end position="564"/>
    </location>
</feature>
<dbReference type="AlphaFoldDB" id="A0A7Y8BMR6"/>
<sequence>MSPRTPVKPTSSTIRVPVPKTPDLPESLRPSLPTGPHGSGLRPHHLDNPAVSGGEAAAPLRPAANTPTEQNLQLTDLPDQARTAIPAALESYRVSTTGALPPPDPQGLRIIKNRLYVDLDDGGTVMVAYDVQLNTYRAKRANELLPSGPALYRTGNRSTWGTEPMAVSVDQTTASPPPRKRPRLVEDPAAAPKPSAQESRAADTPRASAVVVAKLSYSGQPPYTRLAGPDSQGYYRLKKLDADNAEDNVYAFSKDDDHWVLVDPPEGRMDASGQSLAAERLPSWTDHEIWEHYGLHGNDISRFRSEVETTGKQPQWANASQAGRTREQLIRALKWAHPDKSAEERGQILQGYNLLPSMLPRLQQALQEHAKLPDWAQTHKLQSETETDPQRFDLLEQEVLPQIRTIRNFEAHSLDPDFVAYYSRPFLEAFLLRIGYQTNIHGCLYRTDIPAMFRTEDRTPFELARDGCMLARENHPPGSTTKKALSATFSLSDAKNYSVGGGPGIGQLRYNTQTNKYPGRRPESDSGSDADSEGSADESASNTSHTASSVASSSTAQQSEAASNGSGSGTPISLDSERGYTTYRHRQTTSFIYMIDTRNVEVVPGQENRFFNPDSRTNNFLPYDDLEGHISVSDRGVSAGRIWLVNSSLTRAASVRAIHQAAGQTAADIESATWSGVDNSAVYDQLIDRVADTGGTVLNWPADGKIFADDVTWPVSSS</sequence>
<evidence type="ECO:0000313" key="2">
    <source>
        <dbReference type="EMBL" id="NWB49380.1"/>
    </source>
</evidence>
<organism evidence="2 3">
    <name type="scientific">Pseudomonas gingeri</name>
    <dbReference type="NCBI Taxonomy" id="117681"/>
    <lineage>
        <taxon>Bacteria</taxon>
        <taxon>Pseudomonadati</taxon>
        <taxon>Pseudomonadota</taxon>
        <taxon>Gammaproteobacteria</taxon>
        <taxon>Pseudomonadales</taxon>
        <taxon>Pseudomonadaceae</taxon>
        <taxon>Pseudomonas</taxon>
    </lineage>
</organism>
<name>A0A7Y8BMR6_9PSED</name>
<accession>A0A7Y8BMR6</accession>
<dbReference type="EMBL" id="JACAPU010000027">
    <property type="protein sequence ID" value="NWB49380.1"/>
    <property type="molecule type" value="Genomic_DNA"/>
</dbReference>
<dbReference type="RefSeq" id="WP_157815299.1">
    <property type="nucleotide sequence ID" value="NZ_JACAPU010000027.1"/>
</dbReference>
<evidence type="ECO:0000313" key="3">
    <source>
        <dbReference type="Proteomes" id="UP000582981"/>
    </source>
</evidence>
<protein>
    <submittedName>
        <fullName evidence="2">Uncharacterized protein</fullName>
    </submittedName>
</protein>
<proteinExistence type="predicted"/>
<feature type="region of interest" description="Disordered" evidence="1">
    <location>
        <begin position="1"/>
        <end position="76"/>
    </location>
</feature>
<feature type="region of interest" description="Disordered" evidence="1">
    <location>
        <begin position="502"/>
        <end position="579"/>
    </location>
</feature>
<feature type="compositionally biased region" description="Polar residues" evidence="1">
    <location>
        <begin position="65"/>
        <end position="74"/>
    </location>
</feature>
<gene>
    <name evidence="2" type="ORF">HX829_23125</name>
</gene>
<feature type="compositionally biased region" description="Acidic residues" evidence="1">
    <location>
        <begin position="526"/>
        <end position="536"/>
    </location>
</feature>